<evidence type="ECO:0000259" key="3">
    <source>
        <dbReference type="Pfam" id="PF03763"/>
    </source>
</evidence>
<evidence type="ECO:0000313" key="5">
    <source>
        <dbReference type="Proteomes" id="UP000006727"/>
    </source>
</evidence>
<reference evidence="4" key="3">
    <citation type="submission" date="2020-12" db="UniProtKB">
        <authorList>
            <consortium name="EnsemblPlants"/>
        </authorList>
    </citation>
    <scope>IDENTIFICATION</scope>
</reference>
<keyword evidence="2" id="KW-0175">Coiled coil</keyword>
<name>A0A7I4DD05_PHYPA</name>
<accession>A0A7I4DD05</accession>
<dbReference type="PANTHER" id="PTHR31775:SF5">
    <property type="entry name" value="REMORIN 1.4"/>
    <property type="match status" value="1"/>
</dbReference>
<evidence type="ECO:0000313" key="4">
    <source>
        <dbReference type="EnsemblPlants" id="Pp3c3_21500V3.2"/>
    </source>
</evidence>
<organism evidence="4 5">
    <name type="scientific">Physcomitrium patens</name>
    <name type="common">Spreading-leaved earth moss</name>
    <name type="synonym">Physcomitrella patens</name>
    <dbReference type="NCBI Taxonomy" id="3218"/>
    <lineage>
        <taxon>Eukaryota</taxon>
        <taxon>Viridiplantae</taxon>
        <taxon>Streptophyta</taxon>
        <taxon>Embryophyta</taxon>
        <taxon>Bryophyta</taxon>
        <taxon>Bryophytina</taxon>
        <taxon>Bryopsida</taxon>
        <taxon>Funariidae</taxon>
        <taxon>Funariales</taxon>
        <taxon>Funariaceae</taxon>
        <taxon>Physcomitrium</taxon>
    </lineage>
</organism>
<dbReference type="EMBL" id="ABEU02000003">
    <property type="status" value="NOT_ANNOTATED_CDS"/>
    <property type="molecule type" value="Genomic_DNA"/>
</dbReference>
<dbReference type="Gramene" id="Pp3c3_21500V3.2">
    <property type="protein sequence ID" value="Pp3c3_21500V3.2"/>
    <property type="gene ID" value="Pp3c3_21500"/>
</dbReference>
<comment type="similarity">
    <text evidence="1">Belongs to the remorin family.</text>
</comment>
<evidence type="ECO:0000256" key="1">
    <source>
        <dbReference type="ARBA" id="ARBA00005711"/>
    </source>
</evidence>
<dbReference type="PANTHER" id="PTHR31775">
    <property type="entry name" value="OS02G0117200 PROTEIN"/>
    <property type="match status" value="1"/>
</dbReference>
<dbReference type="Proteomes" id="UP000006727">
    <property type="component" value="Chromosome 3"/>
</dbReference>
<dbReference type="InterPro" id="IPR005516">
    <property type="entry name" value="Remorin_C"/>
</dbReference>
<feature type="coiled-coil region" evidence="2">
    <location>
        <begin position="61"/>
        <end position="88"/>
    </location>
</feature>
<dbReference type="Pfam" id="PF03763">
    <property type="entry name" value="Remorin_C"/>
    <property type="match status" value="1"/>
</dbReference>
<reference evidence="4 5" key="2">
    <citation type="journal article" date="2018" name="Plant J.">
        <title>The Physcomitrella patens chromosome-scale assembly reveals moss genome structure and evolution.</title>
        <authorList>
            <person name="Lang D."/>
            <person name="Ullrich K.K."/>
            <person name="Murat F."/>
            <person name="Fuchs J."/>
            <person name="Jenkins J."/>
            <person name="Haas F.B."/>
            <person name="Piednoel M."/>
            <person name="Gundlach H."/>
            <person name="Van Bel M."/>
            <person name="Meyberg R."/>
            <person name="Vives C."/>
            <person name="Morata J."/>
            <person name="Symeonidi A."/>
            <person name="Hiss M."/>
            <person name="Muchero W."/>
            <person name="Kamisugi Y."/>
            <person name="Saleh O."/>
            <person name="Blanc G."/>
            <person name="Decker E.L."/>
            <person name="van Gessel N."/>
            <person name="Grimwood J."/>
            <person name="Hayes R.D."/>
            <person name="Graham S.W."/>
            <person name="Gunter L.E."/>
            <person name="McDaniel S.F."/>
            <person name="Hoernstein S.N.W."/>
            <person name="Larsson A."/>
            <person name="Li F.W."/>
            <person name="Perroud P.F."/>
            <person name="Phillips J."/>
            <person name="Ranjan P."/>
            <person name="Rokshar D.S."/>
            <person name="Rothfels C.J."/>
            <person name="Schneider L."/>
            <person name="Shu S."/>
            <person name="Stevenson D.W."/>
            <person name="Thummler F."/>
            <person name="Tillich M."/>
            <person name="Villarreal Aguilar J.C."/>
            <person name="Widiez T."/>
            <person name="Wong G.K."/>
            <person name="Wymore A."/>
            <person name="Zhang Y."/>
            <person name="Zimmer A.D."/>
            <person name="Quatrano R.S."/>
            <person name="Mayer K.F.X."/>
            <person name="Goodstein D."/>
            <person name="Casacuberta J.M."/>
            <person name="Vandepoele K."/>
            <person name="Reski R."/>
            <person name="Cuming A.C."/>
            <person name="Tuskan G.A."/>
            <person name="Maumus F."/>
            <person name="Salse J."/>
            <person name="Schmutz J."/>
            <person name="Rensing S.A."/>
        </authorList>
    </citation>
    <scope>NUCLEOTIDE SEQUENCE [LARGE SCALE GENOMIC DNA]</scope>
    <source>
        <strain evidence="4 5">cv. Gransden 2004</strain>
    </source>
</reference>
<evidence type="ECO:0000256" key="2">
    <source>
        <dbReference type="SAM" id="Coils"/>
    </source>
</evidence>
<dbReference type="AlphaFoldDB" id="A0A7I4DD05"/>
<reference evidence="4 5" key="1">
    <citation type="journal article" date="2008" name="Science">
        <title>The Physcomitrella genome reveals evolutionary insights into the conquest of land by plants.</title>
        <authorList>
            <person name="Rensing S."/>
            <person name="Lang D."/>
            <person name="Zimmer A."/>
            <person name="Terry A."/>
            <person name="Salamov A."/>
            <person name="Shapiro H."/>
            <person name="Nishiyama T."/>
            <person name="Perroud P.-F."/>
            <person name="Lindquist E."/>
            <person name="Kamisugi Y."/>
            <person name="Tanahashi T."/>
            <person name="Sakakibara K."/>
            <person name="Fujita T."/>
            <person name="Oishi K."/>
            <person name="Shin-I T."/>
            <person name="Kuroki Y."/>
            <person name="Toyoda A."/>
            <person name="Suzuki Y."/>
            <person name="Hashimoto A."/>
            <person name="Yamaguchi K."/>
            <person name="Sugano A."/>
            <person name="Kohara Y."/>
            <person name="Fujiyama A."/>
            <person name="Anterola A."/>
            <person name="Aoki S."/>
            <person name="Ashton N."/>
            <person name="Barbazuk W.B."/>
            <person name="Barker E."/>
            <person name="Bennetzen J."/>
            <person name="Bezanilla M."/>
            <person name="Blankenship R."/>
            <person name="Cho S.H."/>
            <person name="Dutcher S."/>
            <person name="Estelle M."/>
            <person name="Fawcett J.A."/>
            <person name="Gundlach H."/>
            <person name="Hanada K."/>
            <person name="Heyl A."/>
            <person name="Hicks K.A."/>
            <person name="Hugh J."/>
            <person name="Lohr M."/>
            <person name="Mayer K."/>
            <person name="Melkozernov A."/>
            <person name="Murata T."/>
            <person name="Nelson D."/>
            <person name="Pils B."/>
            <person name="Prigge M."/>
            <person name="Reiss B."/>
            <person name="Renner T."/>
            <person name="Rombauts S."/>
            <person name="Rushton P."/>
            <person name="Sanderfoot A."/>
            <person name="Schween G."/>
            <person name="Shiu S.-H."/>
            <person name="Stueber K."/>
            <person name="Theodoulou F.L."/>
            <person name="Tu H."/>
            <person name="Van de Peer Y."/>
            <person name="Verrier P.J."/>
            <person name="Waters E."/>
            <person name="Wood A."/>
            <person name="Yang L."/>
            <person name="Cove D."/>
            <person name="Cuming A."/>
            <person name="Hasebe M."/>
            <person name="Lucas S."/>
            <person name="Mishler D.B."/>
            <person name="Reski R."/>
            <person name="Grigoriev I."/>
            <person name="Quatrano R.S."/>
            <person name="Boore J.L."/>
        </authorList>
    </citation>
    <scope>NUCLEOTIDE SEQUENCE [LARGE SCALE GENOMIC DNA]</scope>
    <source>
        <strain evidence="4 5">cv. Gransden 2004</strain>
    </source>
</reference>
<feature type="domain" description="Remorin C-terminal" evidence="3">
    <location>
        <begin position="30"/>
        <end position="131"/>
    </location>
</feature>
<keyword evidence="5" id="KW-1185">Reference proteome</keyword>
<proteinExistence type="inferred from homology"/>
<dbReference type="EnsemblPlants" id="Pp3c3_21500V3.2">
    <property type="protein sequence ID" value="Pp3c3_21500V3.2"/>
    <property type="gene ID" value="Pp3c3_21500"/>
</dbReference>
<sequence length="137" mass="15270">MPAPAGVSAAGGAQLEHLLARVKHEKTVLRALAWEESAKARAYNRYTRDESKITAWENTMKAKAEAKMRKAQEDLDKQRANHIEKMKNAVASVHCKAQEKRAAMEARRAEDIVKAEEIASRIRATGKMPRKCLCVSA</sequence>
<protein>
    <recommendedName>
        <fullName evidence="3">Remorin C-terminal domain-containing protein</fullName>
    </recommendedName>
</protein>